<evidence type="ECO:0000256" key="5">
    <source>
        <dbReference type="ARBA" id="ARBA00022737"/>
    </source>
</evidence>
<dbReference type="PRINTS" id="PR00762">
    <property type="entry name" value="CLCHANNEL"/>
</dbReference>
<evidence type="ECO:0000256" key="12">
    <source>
        <dbReference type="RuleBase" id="RU361221"/>
    </source>
</evidence>
<evidence type="ECO:0000256" key="8">
    <source>
        <dbReference type="ARBA" id="ARBA00023122"/>
    </source>
</evidence>
<reference evidence="14 15" key="1">
    <citation type="journal article" date="2009" name="Science">
        <title>Green evolution and dynamic adaptations revealed by genomes of the marine picoeukaryotes Micromonas.</title>
        <authorList>
            <person name="Worden A.Z."/>
            <person name="Lee J.H."/>
            <person name="Mock T."/>
            <person name="Rouze P."/>
            <person name="Simmons M.P."/>
            <person name="Aerts A.L."/>
            <person name="Allen A.E."/>
            <person name="Cuvelier M.L."/>
            <person name="Derelle E."/>
            <person name="Everett M.V."/>
            <person name="Foulon E."/>
            <person name="Grimwood J."/>
            <person name="Gundlach H."/>
            <person name="Henrissat B."/>
            <person name="Napoli C."/>
            <person name="McDonald S.M."/>
            <person name="Parker M.S."/>
            <person name="Rombauts S."/>
            <person name="Salamov A."/>
            <person name="Von Dassow P."/>
            <person name="Badger J.H."/>
            <person name="Coutinho P.M."/>
            <person name="Demir E."/>
            <person name="Dubchak I."/>
            <person name="Gentemann C."/>
            <person name="Eikrem W."/>
            <person name="Gready J.E."/>
            <person name="John U."/>
            <person name="Lanier W."/>
            <person name="Lindquist E.A."/>
            <person name="Lucas S."/>
            <person name="Mayer K.F."/>
            <person name="Moreau H."/>
            <person name="Not F."/>
            <person name="Otillar R."/>
            <person name="Panaud O."/>
            <person name="Pangilinan J."/>
            <person name="Paulsen I."/>
            <person name="Piegu B."/>
            <person name="Poliakov A."/>
            <person name="Robbens S."/>
            <person name="Schmutz J."/>
            <person name="Toulza E."/>
            <person name="Wyss T."/>
            <person name="Zelensky A."/>
            <person name="Zhou K."/>
            <person name="Armbrust E.V."/>
            <person name="Bhattacharya D."/>
            <person name="Goodenough U.W."/>
            <person name="Van de Peer Y."/>
            <person name="Grigoriev I.V."/>
        </authorList>
    </citation>
    <scope>NUCLEOTIDE SEQUENCE [LARGE SCALE GENOMIC DNA]</scope>
    <source>
        <strain evidence="14 15">CCMP1545</strain>
    </source>
</reference>
<gene>
    <name evidence="14" type="ORF">MICPUCDRAFT_800</name>
</gene>
<sequence length="736" mass="80705">FESHDYDPIDNDVEEEARRSRKRGEYAEYETWKWLMSVLIGLVMGLIAFTVDGLIEKFNDIKFGAATSVIERDRSARFGAWFVFVALACLLAAVAGAFVSYVEPLAAGSGIPEVKTYLNGVHLKGLLKLRTIIAKLGGIAFSIGSGLIAGKEGPFVHGGGLVGGGLSAFGSHTLGFKTHKPACFRNDADKRDFVAIGTSAGVAVAFGAPIGGMLFTLEEGASFLSNSMMWRAFLATCTGVLVTHWLNQLDFDAGDFARAKFGTHRDFGLYTDDEANYSRIFWWYFWEVPIFAAVGCLGGLAGAFFVNVNVKITMWRQSWIPVKNRARRHLEVVFICFVTATLCFVLTAASPCRRDAIRTQFFRQLYCDDGEYSAYGQLFFSPLSQSFKYLLHLGEVGEFGGDAQNPGQHAFDMDALILYWLIMFTLMTWTYGIGAPTGLFVPSLTVGAAMGQIVGRTVHAAVASTGSTLTIDLHTYAVIGAAASLGGATRMTVSITLLVMETTGAMQLIIPLMITIFFAKTVGDKYSYGIYDTHIKIRGAPFLNEPELTGPGLDKLRVNEVMAANMVSLKPIAKVRDVVDALTRTSHGAFPISEDDPPGTPGNPGETIELHGSITRGLLLKMLTHRVSFFNPAIEGGRDRRDALYETATERDELLEKLKQIPFKSPGIEAIAPSLSRGDMELSMDLTRFMQRHPFIVHADARLSRAYRLFRTMGLRHLYVTPSKPQIVGVVTRKDL</sequence>
<evidence type="ECO:0000259" key="13">
    <source>
        <dbReference type="PROSITE" id="PS51371"/>
    </source>
</evidence>
<feature type="transmembrane region" description="Helical" evidence="12">
    <location>
        <begin position="34"/>
        <end position="55"/>
    </location>
</feature>
<dbReference type="PANTHER" id="PTHR11689">
    <property type="entry name" value="CHLORIDE CHANNEL PROTEIN CLC FAMILY MEMBER"/>
    <property type="match status" value="1"/>
</dbReference>
<dbReference type="EMBL" id="GG663737">
    <property type="protein sequence ID" value="EEH58773.1"/>
    <property type="molecule type" value="Genomic_DNA"/>
</dbReference>
<dbReference type="KEGG" id="mpp:MICPUCDRAFT_800"/>
<keyword evidence="7 12" id="KW-0406">Ion transport</keyword>
<dbReference type="GO" id="GO:0005254">
    <property type="term" value="F:chloride channel activity"/>
    <property type="evidence" value="ECO:0007669"/>
    <property type="project" value="UniProtKB-UniRule"/>
</dbReference>
<proteinExistence type="inferred from homology"/>
<dbReference type="Gene3D" id="3.10.580.10">
    <property type="entry name" value="CBS-domain"/>
    <property type="match status" value="1"/>
</dbReference>
<dbReference type="OrthoDB" id="428525at2759"/>
<keyword evidence="6 12" id="KW-1133">Transmembrane helix</keyword>
<feature type="transmembrane region" description="Helical" evidence="12">
    <location>
        <begin position="417"/>
        <end position="441"/>
    </location>
</feature>
<dbReference type="OMA" id="RKDLMGH"/>
<dbReference type="Pfam" id="PF00571">
    <property type="entry name" value="CBS"/>
    <property type="match status" value="1"/>
</dbReference>
<dbReference type="InterPro" id="IPR051280">
    <property type="entry name" value="Cl-channel/antiporter"/>
</dbReference>
<keyword evidence="15" id="KW-1185">Reference proteome</keyword>
<keyword evidence="3 12" id="KW-0813">Transport</keyword>
<evidence type="ECO:0000313" key="14">
    <source>
        <dbReference type="EMBL" id="EEH58773.1"/>
    </source>
</evidence>
<feature type="transmembrane region" description="Helical" evidence="12">
    <location>
        <begin position="283"/>
        <end position="308"/>
    </location>
</feature>
<keyword evidence="8 11" id="KW-0129">CBS domain</keyword>
<dbReference type="GeneID" id="9682143"/>
<keyword evidence="4 12" id="KW-0812">Transmembrane</keyword>
<name>C1MNL6_MICPC</name>
<dbReference type="Proteomes" id="UP000001876">
    <property type="component" value="Unassembled WGS sequence"/>
</dbReference>
<dbReference type="InterPro" id="IPR000644">
    <property type="entry name" value="CBS_dom"/>
</dbReference>
<comment type="similarity">
    <text evidence="2 12">Belongs to the chloride channel (TC 2.A.49) family.</text>
</comment>
<evidence type="ECO:0000256" key="7">
    <source>
        <dbReference type="ARBA" id="ARBA00023065"/>
    </source>
</evidence>
<keyword evidence="9 12" id="KW-0472">Membrane</keyword>
<keyword evidence="5" id="KW-0677">Repeat</keyword>
<feature type="transmembrane region" description="Helical" evidence="12">
    <location>
        <begin position="193"/>
        <end position="217"/>
    </location>
</feature>
<dbReference type="Pfam" id="PF00654">
    <property type="entry name" value="Voltage_CLC"/>
    <property type="match status" value="1"/>
</dbReference>
<feature type="transmembrane region" description="Helical" evidence="12">
    <location>
        <begin position="495"/>
        <end position="519"/>
    </location>
</feature>
<feature type="domain" description="CBS" evidence="13">
    <location>
        <begin position="690"/>
        <end position="736"/>
    </location>
</feature>
<feature type="non-terminal residue" evidence="14">
    <location>
        <position position="1"/>
    </location>
</feature>
<dbReference type="AlphaFoldDB" id="C1MNL6"/>
<dbReference type="PANTHER" id="PTHR11689:SF136">
    <property type="entry name" value="H(+)_CL(-) EXCHANGE TRANSPORTER 7"/>
    <property type="match status" value="1"/>
</dbReference>
<evidence type="ECO:0000256" key="11">
    <source>
        <dbReference type="PROSITE-ProRule" id="PRU00703"/>
    </source>
</evidence>
<keyword evidence="10 12" id="KW-0868">Chloride</keyword>
<comment type="caution">
    <text evidence="12">Lacks conserved residue(s) required for the propagation of feature annotation.</text>
</comment>
<dbReference type="GO" id="GO:0016020">
    <property type="term" value="C:membrane"/>
    <property type="evidence" value="ECO:0007669"/>
    <property type="project" value="UniProtKB-SubCell"/>
</dbReference>
<dbReference type="eggNOG" id="KOG0474">
    <property type="taxonomic scope" value="Eukaryota"/>
</dbReference>
<dbReference type="InterPro" id="IPR014743">
    <property type="entry name" value="Cl-channel_core"/>
</dbReference>
<evidence type="ECO:0000256" key="10">
    <source>
        <dbReference type="ARBA" id="ARBA00023214"/>
    </source>
</evidence>
<dbReference type="PROSITE" id="PS51371">
    <property type="entry name" value="CBS"/>
    <property type="match status" value="1"/>
</dbReference>
<evidence type="ECO:0000256" key="2">
    <source>
        <dbReference type="ARBA" id="ARBA00009476"/>
    </source>
</evidence>
<feature type="transmembrane region" description="Helical" evidence="12">
    <location>
        <begin position="329"/>
        <end position="349"/>
    </location>
</feature>
<organism evidence="15">
    <name type="scientific">Micromonas pusilla (strain CCMP1545)</name>
    <name type="common">Picoplanktonic green alga</name>
    <dbReference type="NCBI Taxonomy" id="564608"/>
    <lineage>
        <taxon>Eukaryota</taxon>
        <taxon>Viridiplantae</taxon>
        <taxon>Chlorophyta</taxon>
        <taxon>Mamiellophyceae</taxon>
        <taxon>Mamiellales</taxon>
        <taxon>Mamiellaceae</taxon>
        <taxon>Micromonas</taxon>
    </lineage>
</organism>
<evidence type="ECO:0000256" key="4">
    <source>
        <dbReference type="ARBA" id="ARBA00022692"/>
    </source>
</evidence>
<dbReference type="RefSeq" id="XP_003057128.1">
    <property type="nucleotide sequence ID" value="XM_003057082.1"/>
</dbReference>
<evidence type="ECO:0000313" key="15">
    <source>
        <dbReference type="Proteomes" id="UP000001876"/>
    </source>
</evidence>
<dbReference type="SUPFAM" id="SSF81340">
    <property type="entry name" value="Clc chloride channel"/>
    <property type="match status" value="1"/>
</dbReference>
<accession>C1MNL6</accession>
<dbReference type="SUPFAM" id="SSF54631">
    <property type="entry name" value="CBS-domain pair"/>
    <property type="match status" value="1"/>
</dbReference>
<feature type="non-terminal residue" evidence="14">
    <location>
        <position position="736"/>
    </location>
</feature>
<protein>
    <recommendedName>
        <fullName evidence="12">Chloride channel protein</fullName>
    </recommendedName>
</protein>
<dbReference type="InterPro" id="IPR046342">
    <property type="entry name" value="CBS_dom_sf"/>
</dbReference>
<evidence type="ECO:0000256" key="1">
    <source>
        <dbReference type="ARBA" id="ARBA00004141"/>
    </source>
</evidence>
<dbReference type="InterPro" id="IPR001807">
    <property type="entry name" value="ClC"/>
</dbReference>
<evidence type="ECO:0000256" key="9">
    <source>
        <dbReference type="ARBA" id="ARBA00023136"/>
    </source>
</evidence>
<evidence type="ECO:0000256" key="3">
    <source>
        <dbReference type="ARBA" id="ARBA00022448"/>
    </source>
</evidence>
<comment type="subcellular location">
    <subcellularLocation>
        <location evidence="1 12">Membrane</location>
        <topology evidence="1 12">Multi-pass membrane protein</topology>
    </subcellularLocation>
</comment>
<evidence type="ECO:0000256" key="6">
    <source>
        <dbReference type="ARBA" id="ARBA00022989"/>
    </source>
</evidence>
<dbReference type="Gene3D" id="1.10.3080.10">
    <property type="entry name" value="Clc chloride channel"/>
    <property type="match status" value="1"/>
</dbReference>
<feature type="transmembrane region" description="Helical" evidence="12">
    <location>
        <begin position="76"/>
        <end position="99"/>
    </location>
</feature>